<keyword evidence="6 12" id="KW-0418">Kinase</keyword>
<feature type="transmembrane region" description="Helical" evidence="9">
    <location>
        <begin position="166"/>
        <end position="188"/>
    </location>
</feature>
<reference evidence="12 13" key="1">
    <citation type="submission" date="2019-07" db="EMBL/GenBank/DDBJ databases">
        <title>Cryptosporangium phraense sp. nov., isolated from plant litter.</title>
        <authorList>
            <person name="Suriyachadkun C."/>
        </authorList>
    </citation>
    <scope>NUCLEOTIDE SEQUENCE [LARGE SCALE GENOMIC DNA]</scope>
    <source>
        <strain evidence="12 13">A-T 5661</strain>
    </source>
</reference>
<feature type="transmembrane region" description="Helical" evidence="9">
    <location>
        <begin position="42"/>
        <end position="63"/>
    </location>
</feature>
<evidence type="ECO:0000256" key="4">
    <source>
        <dbReference type="ARBA" id="ARBA00022679"/>
    </source>
</evidence>
<dbReference type="CDD" id="cd16917">
    <property type="entry name" value="HATPase_UhpB-NarQ-NarX-like"/>
    <property type="match status" value="1"/>
</dbReference>
<evidence type="ECO:0000313" key="12">
    <source>
        <dbReference type="EMBL" id="TQS40815.1"/>
    </source>
</evidence>
<dbReference type="Proteomes" id="UP000317982">
    <property type="component" value="Unassembled WGS sequence"/>
</dbReference>
<dbReference type="SUPFAM" id="SSF55874">
    <property type="entry name" value="ATPase domain of HSP90 chaperone/DNA topoisomerase II/histidine kinase"/>
    <property type="match status" value="1"/>
</dbReference>
<dbReference type="GO" id="GO:0046983">
    <property type="term" value="F:protein dimerization activity"/>
    <property type="evidence" value="ECO:0007669"/>
    <property type="project" value="InterPro"/>
</dbReference>
<evidence type="ECO:0000256" key="7">
    <source>
        <dbReference type="ARBA" id="ARBA00022840"/>
    </source>
</evidence>
<evidence type="ECO:0000256" key="2">
    <source>
        <dbReference type="ARBA" id="ARBA00012438"/>
    </source>
</evidence>
<evidence type="ECO:0000256" key="9">
    <source>
        <dbReference type="SAM" id="Phobius"/>
    </source>
</evidence>
<comment type="catalytic activity">
    <reaction evidence="1">
        <text>ATP + protein L-histidine = ADP + protein N-phospho-L-histidine.</text>
        <dbReference type="EC" id="2.7.13.3"/>
    </reaction>
</comment>
<dbReference type="InterPro" id="IPR050482">
    <property type="entry name" value="Sensor_HK_TwoCompSys"/>
</dbReference>
<dbReference type="InParanoid" id="A0A545AJE2"/>
<dbReference type="Pfam" id="PF07730">
    <property type="entry name" value="HisKA_3"/>
    <property type="match status" value="1"/>
</dbReference>
<keyword evidence="9" id="KW-0812">Transmembrane</keyword>
<feature type="domain" description="Signal transduction histidine kinase subgroup 3 dimerisation and phosphoacceptor" evidence="10">
    <location>
        <begin position="224"/>
        <end position="290"/>
    </location>
</feature>
<dbReference type="GO" id="GO:0016020">
    <property type="term" value="C:membrane"/>
    <property type="evidence" value="ECO:0007669"/>
    <property type="project" value="InterPro"/>
</dbReference>
<evidence type="ECO:0000313" key="13">
    <source>
        <dbReference type="Proteomes" id="UP000317982"/>
    </source>
</evidence>
<dbReference type="Gene3D" id="1.20.5.1930">
    <property type="match status" value="1"/>
</dbReference>
<dbReference type="GO" id="GO:0005524">
    <property type="term" value="F:ATP binding"/>
    <property type="evidence" value="ECO:0007669"/>
    <property type="project" value="UniProtKB-KW"/>
</dbReference>
<evidence type="ECO:0000256" key="3">
    <source>
        <dbReference type="ARBA" id="ARBA00022553"/>
    </source>
</evidence>
<dbReference type="PANTHER" id="PTHR24421">
    <property type="entry name" value="NITRATE/NITRITE SENSOR PROTEIN NARX-RELATED"/>
    <property type="match status" value="1"/>
</dbReference>
<keyword evidence="7" id="KW-0067">ATP-binding</keyword>
<evidence type="ECO:0000259" key="11">
    <source>
        <dbReference type="Pfam" id="PF13796"/>
    </source>
</evidence>
<evidence type="ECO:0000256" key="5">
    <source>
        <dbReference type="ARBA" id="ARBA00022741"/>
    </source>
</evidence>
<evidence type="ECO:0000259" key="10">
    <source>
        <dbReference type="Pfam" id="PF07730"/>
    </source>
</evidence>
<name>A0A545AJE2_9ACTN</name>
<accession>A0A545AJE2</accession>
<evidence type="ECO:0000256" key="1">
    <source>
        <dbReference type="ARBA" id="ARBA00000085"/>
    </source>
</evidence>
<dbReference type="Pfam" id="PF13796">
    <property type="entry name" value="Sensor"/>
    <property type="match status" value="1"/>
</dbReference>
<dbReference type="EMBL" id="VIRS01000034">
    <property type="protein sequence ID" value="TQS40815.1"/>
    <property type="molecule type" value="Genomic_DNA"/>
</dbReference>
<dbReference type="InterPro" id="IPR036890">
    <property type="entry name" value="HATPase_C_sf"/>
</dbReference>
<dbReference type="EC" id="2.7.13.3" evidence="2"/>
<dbReference type="FunCoup" id="A0A545AJE2">
    <property type="interactions" value="6"/>
</dbReference>
<keyword evidence="9" id="KW-1133">Transmembrane helix</keyword>
<dbReference type="PANTHER" id="PTHR24421:SF10">
    <property type="entry name" value="NITRATE_NITRITE SENSOR PROTEIN NARQ"/>
    <property type="match status" value="1"/>
</dbReference>
<evidence type="ECO:0000256" key="8">
    <source>
        <dbReference type="ARBA" id="ARBA00023012"/>
    </source>
</evidence>
<dbReference type="InterPro" id="IPR011712">
    <property type="entry name" value="Sig_transdc_His_kin_sub3_dim/P"/>
</dbReference>
<organism evidence="12 13">
    <name type="scientific">Cryptosporangium phraense</name>
    <dbReference type="NCBI Taxonomy" id="2593070"/>
    <lineage>
        <taxon>Bacteria</taxon>
        <taxon>Bacillati</taxon>
        <taxon>Actinomycetota</taxon>
        <taxon>Actinomycetes</taxon>
        <taxon>Cryptosporangiales</taxon>
        <taxon>Cryptosporangiaceae</taxon>
        <taxon>Cryptosporangium</taxon>
    </lineage>
</organism>
<keyword evidence="4" id="KW-0808">Transferase</keyword>
<dbReference type="InterPro" id="IPR025828">
    <property type="entry name" value="Put_sensor_dom"/>
</dbReference>
<keyword evidence="9" id="KW-0472">Membrane</keyword>
<dbReference type="OrthoDB" id="4198152at2"/>
<keyword evidence="3" id="KW-0597">Phosphoprotein</keyword>
<feature type="transmembrane region" description="Helical" evidence="9">
    <location>
        <begin position="12"/>
        <end position="36"/>
    </location>
</feature>
<dbReference type="Gene3D" id="3.30.565.10">
    <property type="entry name" value="Histidine kinase-like ATPase, C-terminal domain"/>
    <property type="match status" value="1"/>
</dbReference>
<evidence type="ECO:0000256" key="6">
    <source>
        <dbReference type="ARBA" id="ARBA00022777"/>
    </source>
</evidence>
<dbReference type="GO" id="GO:0000155">
    <property type="term" value="F:phosphorelay sensor kinase activity"/>
    <property type="evidence" value="ECO:0007669"/>
    <property type="project" value="InterPro"/>
</dbReference>
<dbReference type="AlphaFoldDB" id="A0A545AJE2"/>
<feature type="domain" description="Putative sensor" evidence="11">
    <location>
        <begin position="18"/>
        <end position="199"/>
    </location>
</feature>
<gene>
    <name evidence="12" type="ORF">FL583_32880</name>
</gene>
<comment type="caution">
    <text evidence="12">The sequence shown here is derived from an EMBL/GenBank/DDBJ whole genome shotgun (WGS) entry which is preliminary data.</text>
</comment>
<feature type="transmembrane region" description="Helical" evidence="9">
    <location>
        <begin position="108"/>
        <end position="136"/>
    </location>
</feature>
<protein>
    <recommendedName>
        <fullName evidence="2">histidine kinase</fullName>
        <ecNumber evidence="2">2.7.13.3</ecNumber>
    </recommendedName>
</protein>
<proteinExistence type="predicted"/>
<keyword evidence="8" id="KW-0902">Two-component regulatory system</keyword>
<keyword evidence="13" id="KW-1185">Reference proteome</keyword>
<keyword evidence="5" id="KW-0547">Nucleotide-binding</keyword>
<sequence>MRRPRFLLSSWPWRAFAYLASGSVLGMAVGIVLVVVAMTGAVLTIALVGFVVLALLPLCGLIVGPIERWRLRLVDPEKIPTPHRPPTKPGAWAWFVHRYRESATWRELAATLLLAVLGLADLIGLSVACTSVGLLLSAPLIIAFSDRSEEVISIGPGWQINTVGEALTLVPIGVLLAVVLAYLITAWAGGRANLTRTLLAPRDTQQVVALTRSRARLVDAFQAERRRIERDLHDGAQQRLVALTVELGLARLDAPPGSDVARRVASAHEQAKLALAELRELIRGVHPQVLTDRGLAPAVTEVAGRAVVPTTIEVDVGRRLAPEIEAAAYFVVTEALTNVDRHSKATSATVRGRIDDRLLVVEVIDDGVGGADPALGSGLVGLADRVAVVDGALTVVSPVGGPTLLRVEIPVR</sequence>